<feature type="region of interest" description="Disordered" evidence="1">
    <location>
        <begin position="93"/>
        <end position="114"/>
    </location>
</feature>
<evidence type="ECO:0000256" key="1">
    <source>
        <dbReference type="SAM" id="MobiDB-lite"/>
    </source>
</evidence>
<gene>
    <name evidence="2" type="ORF">TNCV_4827681</name>
</gene>
<evidence type="ECO:0000313" key="2">
    <source>
        <dbReference type="EMBL" id="GFY14564.1"/>
    </source>
</evidence>
<evidence type="ECO:0000313" key="3">
    <source>
        <dbReference type="Proteomes" id="UP000887159"/>
    </source>
</evidence>
<feature type="region of interest" description="Disordered" evidence="1">
    <location>
        <begin position="1"/>
        <end position="28"/>
    </location>
</feature>
<dbReference type="EMBL" id="BMAU01021330">
    <property type="protein sequence ID" value="GFY14564.1"/>
    <property type="molecule type" value="Genomic_DNA"/>
</dbReference>
<keyword evidence="3" id="KW-1185">Reference proteome</keyword>
<proteinExistence type="predicted"/>
<feature type="compositionally biased region" description="Polar residues" evidence="1">
    <location>
        <begin position="95"/>
        <end position="114"/>
    </location>
</feature>
<sequence length="114" mass="12825">MKRNSGSYSASEMRTQHVSIRSDSQSDGFELTTSTCQSLKDVVSLELKSQVGQIEESLVIWVEAMWSLEDADKNGWTVADFSVIMVTDDLGPQQIGRTDQQSQRLIHRYQPSNV</sequence>
<accession>A0A8X6SIW9</accession>
<protein>
    <submittedName>
        <fullName evidence="2">Uncharacterized protein</fullName>
    </submittedName>
</protein>
<comment type="caution">
    <text evidence="2">The sequence shown here is derived from an EMBL/GenBank/DDBJ whole genome shotgun (WGS) entry which is preliminary data.</text>
</comment>
<name>A0A8X6SIW9_TRICX</name>
<dbReference type="AlphaFoldDB" id="A0A8X6SIW9"/>
<dbReference type="Proteomes" id="UP000887159">
    <property type="component" value="Unassembled WGS sequence"/>
</dbReference>
<reference evidence="2" key="1">
    <citation type="submission" date="2020-08" db="EMBL/GenBank/DDBJ databases">
        <title>Multicomponent nature underlies the extraordinary mechanical properties of spider dragline silk.</title>
        <authorList>
            <person name="Kono N."/>
            <person name="Nakamura H."/>
            <person name="Mori M."/>
            <person name="Yoshida Y."/>
            <person name="Ohtoshi R."/>
            <person name="Malay A.D."/>
            <person name="Moran D.A.P."/>
            <person name="Tomita M."/>
            <person name="Numata K."/>
            <person name="Arakawa K."/>
        </authorList>
    </citation>
    <scope>NUCLEOTIDE SEQUENCE</scope>
</reference>
<organism evidence="2 3">
    <name type="scientific">Trichonephila clavipes</name>
    <name type="common">Golden silk orbweaver</name>
    <name type="synonym">Nephila clavipes</name>
    <dbReference type="NCBI Taxonomy" id="2585209"/>
    <lineage>
        <taxon>Eukaryota</taxon>
        <taxon>Metazoa</taxon>
        <taxon>Ecdysozoa</taxon>
        <taxon>Arthropoda</taxon>
        <taxon>Chelicerata</taxon>
        <taxon>Arachnida</taxon>
        <taxon>Araneae</taxon>
        <taxon>Araneomorphae</taxon>
        <taxon>Entelegynae</taxon>
        <taxon>Araneoidea</taxon>
        <taxon>Nephilidae</taxon>
        <taxon>Trichonephila</taxon>
    </lineage>
</organism>